<evidence type="ECO:0000313" key="3">
    <source>
        <dbReference type="Proteomes" id="UP000515955"/>
    </source>
</evidence>
<dbReference type="Pfam" id="PF00565">
    <property type="entry name" value="SNase"/>
    <property type="match status" value="1"/>
</dbReference>
<dbReference type="PROSITE" id="PS50830">
    <property type="entry name" value="TNASE_3"/>
    <property type="match status" value="1"/>
</dbReference>
<sequence>MALLAVAGASLDPAIVAPFGPLASQPERVEANFTRCGRGRGFACVVDGDTVRLGGRRVRIVGIDAPEIVHPQCPGEAALGQRAADRLVVLLNRGPFDMTAHRFNRTDKYGRDLMLLTRGETSIGQSLIDEGLAHRYLGMKRGWC</sequence>
<organism evidence="2 3">
    <name type="scientific">Sphingomonas rhizophila</name>
    <dbReference type="NCBI Taxonomy" id="2071607"/>
    <lineage>
        <taxon>Bacteria</taxon>
        <taxon>Pseudomonadati</taxon>
        <taxon>Pseudomonadota</taxon>
        <taxon>Alphaproteobacteria</taxon>
        <taxon>Sphingomonadales</taxon>
        <taxon>Sphingomonadaceae</taxon>
        <taxon>Sphingomonas</taxon>
    </lineage>
</organism>
<feature type="domain" description="TNase-like" evidence="1">
    <location>
        <begin position="45"/>
        <end position="133"/>
    </location>
</feature>
<reference evidence="2 3" key="1">
    <citation type="submission" date="2020-08" db="EMBL/GenBank/DDBJ databases">
        <title>Genome sequence of Sphingomonas rhizophila KACC 19189T.</title>
        <authorList>
            <person name="Hyun D.-W."/>
            <person name="Bae J.-W."/>
        </authorList>
    </citation>
    <scope>NUCLEOTIDE SEQUENCE [LARGE SCALE GENOMIC DNA]</scope>
    <source>
        <strain evidence="2 3">KACC 19189</strain>
    </source>
</reference>
<accession>A0A7G9S9Z4</accession>
<dbReference type="KEGG" id="srhi:H9L12_10340"/>
<dbReference type="InterPro" id="IPR035437">
    <property type="entry name" value="SNase_OB-fold_sf"/>
</dbReference>
<evidence type="ECO:0000313" key="2">
    <source>
        <dbReference type="EMBL" id="QNN64669.1"/>
    </source>
</evidence>
<dbReference type="Proteomes" id="UP000515955">
    <property type="component" value="Chromosome"/>
</dbReference>
<dbReference type="EMBL" id="CP060717">
    <property type="protein sequence ID" value="QNN64669.1"/>
    <property type="molecule type" value="Genomic_DNA"/>
</dbReference>
<proteinExistence type="predicted"/>
<dbReference type="SUPFAM" id="SSF50199">
    <property type="entry name" value="Staphylococcal nuclease"/>
    <property type="match status" value="1"/>
</dbReference>
<name>A0A7G9S9Z4_9SPHN</name>
<gene>
    <name evidence="2" type="ORF">H9L12_10340</name>
</gene>
<dbReference type="RefSeq" id="WP_187541668.1">
    <property type="nucleotide sequence ID" value="NZ_CP060717.1"/>
</dbReference>
<keyword evidence="3" id="KW-1185">Reference proteome</keyword>
<evidence type="ECO:0000259" key="1">
    <source>
        <dbReference type="PROSITE" id="PS50830"/>
    </source>
</evidence>
<protein>
    <submittedName>
        <fullName evidence="2">Thermonuclease family protein</fullName>
    </submittedName>
</protein>
<dbReference type="InterPro" id="IPR016071">
    <property type="entry name" value="Staphylococal_nuclease_OB-fold"/>
</dbReference>
<dbReference type="Gene3D" id="2.40.50.90">
    <property type="match status" value="1"/>
</dbReference>
<dbReference type="AlphaFoldDB" id="A0A7G9S9Z4"/>